<dbReference type="Proteomes" id="UP001187192">
    <property type="component" value="Unassembled WGS sequence"/>
</dbReference>
<comment type="caution">
    <text evidence="1">The sequence shown here is derived from an EMBL/GenBank/DDBJ whole genome shotgun (WGS) entry which is preliminary data.</text>
</comment>
<evidence type="ECO:0000313" key="1">
    <source>
        <dbReference type="EMBL" id="GMN27732.1"/>
    </source>
</evidence>
<accession>A0AA88CSE3</accession>
<name>A0AA88CSE3_FICCA</name>
<gene>
    <name evidence="1" type="ORF">TIFTF001_001788</name>
</gene>
<sequence length="39" mass="4445">MRVKMEVLLELGNVVIGGPQEETHYHLQVGFFRTRAASM</sequence>
<dbReference type="EMBL" id="BTGU01000002">
    <property type="protein sequence ID" value="GMN27732.1"/>
    <property type="molecule type" value="Genomic_DNA"/>
</dbReference>
<dbReference type="AlphaFoldDB" id="A0AA88CSE3"/>
<keyword evidence="2" id="KW-1185">Reference proteome</keyword>
<reference evidence="1" key="1">
    <citation type="submission" date="2023-07" db="EMBL/GenBank/DDBJ databases">
        <title>draft genome sequence of fig (Ficus carica).</title>
        <authorList>
            <person name="Takahashi T."/>
            <person name="Nishimura K."/>
        </authorList>
    </citation>
    <scope>NUCLEOTIDE SEQUENCE</scope>
</reference>
<dbReference type="Gramene" id="FCD_00014220-RA">
    <property type="protein sequence ID" value="FCD_00014220-RA:cds"/>
    <property type="gene ID" value="FCD_00014220"/>
</dbReference>
<proteinExistence type="predicted"/>
<organism evidence="1 2">
    <name type="scientific">Ficus carica</name>
    <name type="common">Common fig</name>
    <dbReference type="NCBI Taxonomy" id="3494"/>
    <lineage>
        <taxon>Eukaryota</taxon>
        <taxon>Viridiplantae</taxon>
        <taxon>Streptophyta</taxon>
        <taxon>Embryophyta</taxon>
        <taxon>Tracheophyta</taxon>
        <taxon>Spermatophyta</taxon>
        <taxon>Magnoliopsida</taxon>
        <taxon>eudicotyledons</taxon>
        <taxon>Gunneridae</taxon>
        <taxon>Pentapetalae</taxon>
        <taxon>rosids</taxon>
        <taxon>fabids</taxon>
        <taxon>Rosales</taxon>
        <taxon>Moraceae</taxon>
        <taxon>Ficeae</taxon>
        <taxon>Ficus</taxon>
    </lineage>
</organism>
<protein>
    <submittedName>
        <fullName evidence="1">Uncharacterized protein</fullName>
    </submittedName>
</protein>
<evidence type="ECO:0000313" key="2">
    <source>
        <dbReference type="Proteomes" id="UP001187192"/>
    </source>
</evidence>